<sequence>MTAQQRTLCLHSIYGTLSSEDISEKALLTEAVELEHAAYIYAELCPVAYPFSVLRVLHLLDQGKLQKIRGFPHLAEKSRAYIELLNLSSHELHTALPCQEECIHTNQLRTEGENLLRNLGRHELTHVPNAGTRCAKCNSSDIAFDFLQTRSADEGTTVYCTCTSCGKRWKM</sequence>
<name>A0A6C0C283_9ZZZZ</name>
<dbReference type="GO" id="GO:0003676">
    <property type="term" value="F:nucleic acid binding"/>
    <property type="evidence" value="ECO:0007669"/>
    <property type="project" value="InterPro"/>
</dbReference>
<dbReference type="PROSITE" id="PS00466">
    <property type="entry name" value="ZF_TFIIS_1"/>
    <property type="match status" value="1"/>
</dbReference>
<keyword evidence="1" id="KW-0479">Metal-binding</keyword>
<dbReference type="InterPro" id="IPR001222">
    <property type="entry name" value="Znf_TFIIS"/>
</dbReference>
<dbReference type="AlphaFoldDB" id="A0A6C0C283"/>
<accession>A0A6C0C283</accession>
<evidence type="ECO:0000256" key="1">
    <source>
        <dbReference type="ARBA" id="ARBA00022723"/>
    </source>
</evidence>
<organism evidence="5">
    <name type="scientific">viral metagenome</name>
    <dbReference type="NCBI Taxonomy" id="1070528"/>
    <lineage>
        <taxon>unclassified sequences</taxon>
        <taxon>metagenomes</taxon>
        <taxon>organismal metagenomes</taxon>
    </lineage>
</organism>
<dbReference type="GO" id="GO:0008270">
    <property type="term" value="F:zinc ion binding"/>
    <property type="evidence" value="ECO:0007669"/>
    <property type="project" value="UniProtKB-KW"/>
</dbReference>
<dbReference type="SMART" id="SM00440">
    <property type="entry name" value="ZnF_C2C2"/>
    <property type="match status" value="1"/>
</dbReference>
<reference evidence="5" key="1">
    <citation type="journal article" date="2020" name="Nature">
        <title>Giant virus diversity and host interactions through global metagenomics.</title>
        <authorList>
            <person name="Schulz F."/>
            <person name="Roux S."/>
            <person name="Paez-Espino D."/>
            <person name="Jungbluth S."/>
            <person name="Walsh D.A."/>
            <person name="Denef V.J."/>
            <person name="McMahon K.D."/>
            <person name="Konstantinidis K.T."/>
            <person name="Eloe-Fadrosh E.A."/>
            <person name="Kyrpides N.C."/>
            <person name="Woyke T."/>
        </authorList>
    </citation>
    <scope>NUCLEOTIDE SEQUENCE</scope>
    <source>
        <strain evidence="5">GVMAG-M-3300020182-33</strain>
    </source>
</reference>
<evidence type="ECO:0000256" key="3">
    <source>
        <dbReference type="ARBA" id="ARBA00022833"/>
    </source>
</evidence>
<evidence type="ECO:0000313" key="5">
    <source>
        <dbReference type="EMBL" id="QHS97894.1"/>
    </source>
</evidence>
<proteinExistence type="predicted"/>
<dbReference type="SUPFAM" id="SSF57783">
    <property type="entry name" value="Zinc beta-ribbon"/>
    <property type="match status" value="1"/>
</dbReference>
<dbReference type="Gene3D" id="2.20.25.10">
    <property type="match status" value="1"/>
</dbReference>
<dbReference type="EMBL" id="MN739307">
    <property type="protein sequence ID" value="QHS97894.1"/>
    <property type="molecule type" value="Genomic_DNA"/>
</dbReference>
<keyword evidence="2" id="KW-0863">Zinc-finger</keyword>
<evidence type="ECO:0000256" key="2">
    <source>
        <dbReference type="ARBA" id="ARBA00022771"/>
    </source>
</evidence>
<dbReference type="GO" id="GO:0006351">
    <property type="term" value="P:DNA-templated transcription"/>
    <property type="evidence" value="ECO:0007669"/>
    <property type="project" value="InterPro"/>
</dbReference>
<dbReference type="Pfam" id="PF01096">
    <property type="entry name" value="Zn_ribbon_TFIIS"/>
    <property type="match status" value="1"/>
</dbReference>
<dbReference type="PROSITE" id="PS51133">
    <property type="entry name" value="ZF_TFIIS_2"/>
    <property type="match status" value="1"/>
</dbReference>
<feature type="domain" description="TFIIS-type" evidence="4">
    <location>
        <begin position="130"/>
        <end position="170"/>
    </location>
</feature>
<evidence type="ECO:0000259" key="4">
    <source>
        <dbReference type="PROSITE" id="PS51133"/>
    </source>
</evidence>
<keyword evidence="3" id="KW-0862">Zinc</keyword>
<protein>
    <recommendedName>
        <fullName evidence="4">TFIIS-type domain-containing protein</fullName>
    </recommendedName>
</protein>